<dbReference type="InterPro" id="IPR002156">
    <property type="entry name" value="RNaseH_domain"/>
</dbReference>
<accession>A0A6A2ZDU4</accession>
<dbReference type="InterPro" id="IPR053151">
    <property type="entry name" value="RNase_H-like"/>
</dbReference>
<evidence type="ECO:0000259" key="1">
    <source>
        <dbReference type="Pfam" id="PF13456"/>
    </source>
</evidence>
<dbReference type="SUPFAM" id="SSF53098">
    <property type="entry name" value="Ribonuclease H-like"/>
    <property type="match status" value="1"/>
</dbReference>
<evidence type="ECO:0000313" key="2">
    <source>
        <dbReference type="EMBL" id="KAE8690078.1"/>
    </source>
</evidence>
<dbReference type="Gene3D" id="3.30.420.10">
    <property type="entry name" value="Ribonuclease H-like superfamily/Ribonuclease H"/>
    <property type="match status" value="1"/>
</dbReference>
<dbReference type="AlphaFoldDB" id="A0A6A2ZDU4"/>
<dbReference type="InterPro" id="IPR012337">
    <property type="entry name" value="RNaseH-like_sf"/>
</dbReference>
<name>A0A6A2ZDU4_HIBSY</name>
<organism evidence="2 3">
    <name type="scientific">Hibiscus syriacus</name>
    <name type="common">Rose of Sharon</name>
    <dbReference type="NCBI Taxonomy" id="106335"/>
    <lineage>
        <taxon>Eukaryota</taxon>
        <taxon>Viridiplantae</taxon>
        <taxon>Streptophyta</taxon>
        <taxon>Embryophyta</taxon>
        <taxon>Tracheophyta</taxon>
        <taxon>Spermatophyta</taxon>
        <taxon>Magnoliopsida</taxon>
        <taxon>eudicotyledons</taxon>
        <taxon>Gunneridae</taxon>
        <taxon>Pentapetalae</taxon>
        <taxon>rosids</taxon>
        <taxon>malvids</taxon>
        <taxon>Malvales</taxon>
        <taxon>Malvaceae</taxon>
        <taxon>Malvoideae</taxon>
        <taxon>Hibiscus</taxon>
    </lineage>
</organism>
<dbReference type="Proteomes" id="UP000436088">
    <property type="component" value="Unassembled WGS sequence"/>
</dbReference>
<dbReference type="GO" id="GO:0003676">
    <property type="term" value="F:nucleic acid binding"/>
    <property type="evidence" value="ECO:0007669"/>
    <property type="project" value="InterPro"/>
</dbReference>
<comment type="caution">
    <text evidence="2">The sequence shown here is derived from an EMBL/GenBank/DDBJ whole genome shotgun (WGS) entry which is preliminary data.</text>
</comment>
<dbReference type="Pfam" id="PF13456">
    <property type="entry name" value="RVT_3"/>
    <property type="match status" value="1"/>
</dbReference>
<keyword evidence="3" id="KW-1185">Reference proteome</keyword>
<dbReference type="PANTHER" id="PTHR47723">
    <property type="entry name" value="OS05G0353850 PROTEIN"/>
    <property type="match status" value="1"/>
</dbReference>
<feature type="domain" description="RNase H type-1" evidence="1">
    <location>
        <begin position="346"/>
        <end position="439"/>
    </location>
</feature>
<sequence length="447" mass="51246">MQSAVLPRSICTEIERHIRRFIWGIEEGKKGLHLVKWQEVCKPIKQGGLGFQNLANLNEVFLTKIAFNILAKKDHLWVRLIRAKYKCSGGIPDVIQSTRCSTLWRGLATVWTDVRNYVSWCISNGKLVDFWFDAWLDDCGPLIDHMTAAGAISMHRITVADMTDGSGNWWWTHFEHLLPRDILLRIAAKKGPLGHLTDDSVGWNLNVDRRFSVKSVYEFRSTDPSTALNKVWVRISEFQGLQKIKLFLWLCCTDRVLTNAERFRRHLTTNSECPIVLRRWRPLTICCVAALRLLLFGLRLFGRSKTVWEYTRRALMDARILQRQQMRPGVALQGWSRPPFGWVKINSDGARHRESILASCGGVLWNSYVLWLLGFARFIGICSVLEAELWGVYQGLCCAKDGRFNQVIVKVDSSAVLKEISDSNLVSSRLLVVHHIAKHLEGEWTAF</sequence>
<dbReference type="CDD" id="cd06222">
    <property type="entry name" value="RNase_H_like"/>
    <property type="match status" value="1"/>
</dbReference>
<dbReference type="InterPro" id="IPR044730">
    <property type="entry name" value="RNase_H-like_dom_plant"/>
</dbReference>
<dbReference type="EMBL" id="VEPZ02001163">
    <property type="protein sequence ID" value="KAE8690078.1"/>
    <property type="molecule type" value="Genomic_DNA"/>
</dbReference>
<dbReference type="InterPro" id="IPR036397">
    <property type="entry name" value="RNaseH_sf"/>
</dbReference>
<gene>
    <name evidence="2" type="ORF">F3Y22_tig00110927pilonHSYRG00028</name>
</gene>
<dbReference type="PANTHER" id="PTHR47723:SF13">
    <property type="entry name" value="PUTATIVE-RELATED"/>
    <property type="match status" value="1"/>
</dbReference>
<reference evidence="2" key="1">
    <citation type="submission" date="2019-09" db="EMBL/GenBank/DDBJ databases">
        <title>Draft genome information of white flower Hibiscus syriacus.</title>
        <authorList>
            <person name="Kim Y.-M."/>
        </authorList>
    </citation>
    <scope>NUCLEOTIDE SEQUENCE [LARGE SCALE GENOMIC DNA]</scope>
    <source>
        <strain evidence="2">YM2019G1</strain>
    </source>
</reference>
<protein>
    <recommendedName>
        <fullName evidence="1">RNase H type-1 domain-containing protein</fullName>
    </recommendedName>
</protein>
<proteinExistence type="predicted"/>
<dbReference type="GO" id="GO:0004523">
    <property type="term" value="F:RNA-DNA hybrid ribonuclease activity"/>
    <property type="evidence" value="ECO:0007669"/>
    <property type="project" value="InterPro"/>
</dbReference>
<evidence type="ECO:0000313" key="3">
    <source>
        <dbReference type="Proteomes" id="UP000436088"/>
    </source>
</evidence>